<keyword evidence="2" id="KW-1185">Reference proteome</keyword>
<evidence type="ECO:0000313" key="2">
    <source>
        <dbReference type="Proteomes" id="UP000515934"/>
    </source>
</evidence>
<evidence type="ECO:0000313" key="1">
    <source>
        <dbReference type="EMBL" id="QNN62379.1"/>
    </source>
</evidence>
<dbReference type="EMBL" id="CP060716">
    <property type="protein sequence ID" value="QNN62379.1"/>
    <property type="molecule type" value="Genomic_DNA"/>
</dbReference>
<proteinExistence type="predicted"/>
<accession>A0A7G9S3F4</accession>
<dbReference type="KEGG" id="ldn:H9L06_08930"/>
<dbReference type="SUPFAM" id="SSF54909">
    <property type="entry name" value="Dimeric alpha+beta barrel"/>
    <property type="match status" value="1"/>
</dbReference>
<reference evidence="1 2" key="1">
    <citation type="submission" date="2020-08" db="EMBL/GenBank/DDBJ databases">
        <title>Genome sequence of Leucobacter denitrificans KACC 14055T.</title>
        <authorList>
            <person name="Hyun D.-W."/>
            <person name="Bae J.-W."/>
        </authorList>
    </citation>
    <scope>NUCLEOTIDE SEQUENCE [LARGE SCALE GENOMIC DNA]</scope>
    <source>
        <strain evidence="1 2">KACC 14055</strain>
    </source>
</reference>
<dbReference type="InterPro" id="IPR011008">
    <property type="entry name" value="Dimeric_a/b-barrel"/>
</dbReference>
<sequence>MRYLLFWHIHDEELRAKTPEWQEEITEFLAVFENELSQRSELEWVEVLAPDTQAVVVGPDLVLSDGPYNVNGKPVARIWSIRAASKERVVQIAERFAGELDTWIEVRECLEGAQRP</sequence>
<name>A0A7G9S3F4_9MICO</name>
<organism evidence="1 2">
    <name type="scientific">Leucobacter denitrificans</name>
    <dbReference type="NCBI Taxonomy" id="683042"/>
    <lineage>
        <taxon>Bacteria</taxon>
        <taxon>Bacillati</taxon>
        <taxon>Actinomycetota</taxon>
        <taxon>Actinomycetes</taxon>
        <taxon>Micrococcales</taxon>
        <taxon>Microbacteriaceae</taxon>
        <taxon>Leucobacter</taxon>
    </lineage>
</organism>
<dbReference type="RefSeq" id="WP_187554849.1">
    <property type="nucleotide sequence ID" value="NZ_CP060716.1"/>
</dbReference>
<evidence type="ECO:0008006" key="3">
    <source>
        <dbReference type="Google" id="ProtNLM"/>
    </source>
</evidence>
<protein>
    <recommendedName>
        <fullName evidence="3">YCII-related domain-containing protein</fullName>
    </recommendedName>
</protein>
<gene>
    <name evidence="1" type="ORF">H9L06_08930</name>
</gene>
<dbReference type="AlphaFoldDB" id="A0A7G9S3F4"/>
<dbReference type="Proteomes" id="UP000515934">
    <property type="component" value="Chromosome"/>
</dbReference>
<dbReference type="Gene3D" id="3.30.70.1060">
    <property type="entry name" value="Dimeric alpha+beta barrel"/>
    <property type="match status" value="1"/>
</dbReference>